<keyword evidence="2" id="KW-1185">Reference proteome</keyword>
<dbReference type="OrthoDB" id="9795467at2"/>
<organism evidence="1 2">
    <name type="scientific">Exobacillus caeni</name>
    <dbReference type="NCBI Taxonomy" id="2574798"/>
    <lineage>
        <taxon>Bacteria</taxon>
        <taxon>Bacillati</taxon>
        <taxon>Bacillota</taxon>
        <taxon>Bacilli</taxon>
        <taxon>Bacillales</taxon>
        <taxon>Guptibacillaceae</taxon>
        <taxon>Exobacillus</taxon>
    </lineage>
</organism>
<accession>A0A5R9F6M5</accession>
<dbReference type="AlphaFoldDB" id="A0A5R9F6M5"/>
<dbReference type="Gene3D" id="3.40.190.10">
    <property type="entry name" value="Periplasmic binding protein-like II"/>
    <property type="match status" value="2"/>
</dbReference>
<evidence type="ECO:0000313" key="2">
    <source>
        <dbReference type="Proteomes" id="UP000308230"/>
    </source>
</evidence>
<dbReference type="Pfam" id="PF01547">
    <property type="entry name" value="SBP_bac_1"/>
    <property type="match status" value="1"/>
</dbReference>
<evidence type="ECO:0000313" key="1">
    <source>
        <dbReference type="EMBL" id="TLS39402.1"/>
    </source>
</evidence>
<dbReference type="EMBL" id="SWLG01000001">
    <property type="protein sequence ID" value="TLS39402.1"/>
    <property type="molecule type" value="Genomic_DNA"/>
</dbReference>
<reference evidence="1 2" key="1">
    <citation type="submission" date="2019-04" db="EMBL/GenBank/DDBJ databases">
        <title>Bacillus caeni sp. nov., a bacterium isolated from mangrove sediment.</title>
        <authorList>
            <person name="Huang H."/>
            <person name="Mo K."/>
            <person name="Hu Y."/>
        </authorList>
    </citation>
    <scope>NUCLEOTIDE SEQUENCE [LARGE SCALE GENOMIC DNA]</scope>
    <source>
        <strain evidence="1 2">HB172195</strain>
    </source>
</reference>
<gene>
    <name evidence="1" type="ORF">FCL54_01490</name>
</gene>
<comment type="caution">
    <text evidence="1">The sequence shown here is derived from an EMBL/GenBank/DDBJ whole genome shotgun (WGS) entry which is preliminary data.</text>
</comment>
<dbReference type="Proteomes" id="UP000308230">
    <property type="component" value="Unassembled WGS sequence"/>
</dbReference>
<dbReference type="PANTHER" id="PTHR43649:SF12">
    <property type="entry name" value="DIACETYLCHITOBIOSE BINDING PROTEIN DASA"/>
    <property type="match status" value="1"/>
</dbReference>
<proteinExistence type="predicted"/>
<dbReference type="PANTHER" id="PTHR43649">
    <property type="entry name" value="ARABINOSE-BINDING PROTEIN-RELATED"/>
    <property type="match status" value="1"/>
</dbReference>
<dbReference type="CDD" id="cd14748">
    <property type="entry name" value="PBP2_UgpB"/>
    <property type="match status" value="1"/>
</dbReference>
<dbReference type="SUPFAM" id="SSF53850">
    <property type="entry name" value="Periplasmic binding protein-like II"/>
    <property type="match status" value="1"/>
</dbReference>
<dbReference type="InterPro" id="IPR006059">
    <property type="entry name" value="SBP"/>
</dbReference>
<name>A0A5R9F6M5_9BACL</name>
<sequence>MSLFLIISVVLTGCSESESENASSDQTKDGRVVVDFWTFWGSETRRPIIEKIVKDFNESQDEIFVKHTYLPWGDIWTKNLASIAAGNPADVIINDINTVSHRAKNEQAMNLTKYIEKEDNFKDSFYPELWNAVTYKDEAYAVPFNTDTRLLFYNKDAFKEAGLDPDKPPKTWKELEEYAKKLDKKNGDRYERIGFYPVWGSFGPGSWAINGDQGRNWIEDKEVLVNTEGKVEALSWVRSWRERLGDNTINEFKSQFGNKQANPFISGKVAMYADVATFYTQLRDYGKDVNFGVAPIPAKDEESKHWSMGGGFVAEVPKGADHPEEAFEFIKYLTGVEAQTYWATKNFDNVANIEASKKAAESEELSEEGKYVYQKAVDNLEVTKLTPVPVYAPDYLSMINPQIDAIMLGQTDAKKALDKAQKDVENIVEKNTK</sequence>
<protein>
    <submittedName>
        <fullName evidence="1">ABC transporter substrate-binding protein</fullName>
    </submittedName>
</protein>
<dbReference type="InterPro" id="IPR050490">
    <property type="entry name" value="Bact_solute-bd_prot1"/>
</dbReference>